<organism evidence="2">
    <name type="scientific">uncultured bacterium HF130_01F24</name>
    <dbReference type="NCBI Taxonomy" id="710814"/>
    <lineage>
        <taxon>Bacteria</taxon>
        <taxon>environmental samples</taxon>
    </lineage>
</organism>
<reference evidence="2" key="1">
    <citation type="journal article" date="2011" name="Environ. Microbiol.">
        <title>Time-series analyses of Monterey Bay coastal microbial picoplankton using a 'genome proxy' microarray.</title>
        <authorList>
            <person name="Rich V.I."/>
            <person name="Pham V.D."/>
            <person name="Eppley J."/>
            <person name="Shi Y."/>
            <person name="DeLong E.F."/>
        </authorList>
    </citation>
    <scope>NUCLEOTIDE SEQUENCE</scope>
</reference>
<dbReference type="EMBL" id="GU474835">
    <property type="protein sequence ID" value="ADI16341.1"/>
    <property type="molecule type" value="Genomic_DNA"/>
</dbReference>
<evidence type="ECO:0000259" key="1">
    <source>
        <dbReference type="Pfam" id="PF01636"/>
    </source>
</evidence>
<protein>
    <submittedName>
        <fullName evidence="2">Predicted phosphotransferase related to ser/thr protein kinases</fullName>
    </submittedName>
</protein>
<dbReference type="Gene3D" id="3.30.200.20">
    <property type="entry name" value="Phosphorylase Kinase, domain 1"/>
    <property type="match status" value="1"/>
</dbReference>
<name>E0XPK0_9BACT</name>
<feature type="domain" description="Aminoglycoside phosphotransferase" evidence="1">
    <location>
        <begin position="26"/>
        <end position="258"/>
    </location>
</feature>
<evidence type="ECO:0000313" key="2">
    <source>
        <dbReference type="EMBL" id="ADI16341.1"/>
    </source>
</evidence>
<dbReference type="GO" id="GO:0016301">
    <property type="term" value="F:kinase activity"/>
    <property type="evidence" value="ECO:0007669"/>
    <property type="project" value="UniProtKB-KW"/>
</dbReference>
<dbReference type="InterPro" id="IPR011009">
    <property type="entry name" value="Kinase-like_dom_sf"/>
</dbReference>
<dbReference type="Gene3D" id="3.90.1200.10">
    <property type="match status" value="1"/>
</dbReference>
<sequence length="351" mass="40851">MGNTRKNSLAAWLQSELPGSHEPIKLSLISGDASFRKYYRIRVGGVSYIAVDAPPEHEDSYRFIRIANLFRDASVITPNVFFQNMEQGFMLLEDFGDQTFLNKLNILKKNSSYEEINHLYEEAIDSLIDIQFKVDGDQLGHYDRELLYNEMTLFNTWFCESFLKLKPDEKSNKLISQAFTFLEKVSIAQKQVPVHRDYHSRNLMVLGSQNTVLSKKPGVIDFQDAVVGPYTYDLVSLLRDAYIKWDTETIYRWVDYYLEKCKQANLLNKVSRDEFVRQFDLMGLQRQLKVMGIFARLAIRDKKAGYLADIPLVMNYFLEIGQKYDELGPFIRWFKDNVVCSTEAKIKPTVE</sequence>
<keyword evidence="2" id="KW-0418">Kinase</keyword>
<proteinExistence type="predicted"/>
<dbReference type="Pfam" id="PF01636">
    <property type="entry name" value="APH"/>
    <property type="match status" value="1"/>
</dbReference>
<dbReference type="AlphaFoldDB" id="E0XPK0"/>
<dbReference type="InterPro" id="IPR002575">
    <property type="entry name" value="Aminoglycoside_PTrfase"/>
</dbReference>
<dbReference type="SUPFAM" id="SSF56112">
    <property type="entry name" value="Protein kinase-like (PK-like)"/>
    <property type="match status" value="1"/>
</dbReference>
<accession>E0XPK0</accession>
<keyword evidence="2" id="KW-0808">Transferase</keyword>